<keyword evidence="7 17" id="KW-0812">Transmembrane</keyword>
<comment type="subcellular location">
    <subcellularLocation>
        <location evidence="1">Cell membrane</location>
        <topology evidence="1">Multi-pass membrane protein</topology>
    </subcellularLocation>
</comment>
<keyword evidence="8" id="KW-0249">Electron transport</keyword>
<dbReference type="KEGG" id="ntn:D5366_06630"/>
<dbReference type="RefSeq" id="WP_141492787.1">
    <property type="nucleotide sequence ID" value="NZ_CP032485.1"/>
</dbReference>
<evidence type="ECO:0000256" key="9">
    <source>
        <dbReference type="ARBA" id="ARBA00022989"/>
    </source>
</evidence>
<dbReference type="GO" id="GO:0005886">
    <property type="term" value="C:plasma membrane"/>
    <property type="evidence" value="ECO:0007669"/>
    <property type="project" value="UniProtKB-SubCell"/>
</dbReference>
<evidence type="ECO:0000256" key="11">
    <source>
        <dbReference type="ARBA" id="ARBA00023136"/>
    </source>
</evidence>
<dbReference type="PANTHER" id="PTHR36835">
    <property type="entry name" value="CYTOCHROME BO(3) UBIQUINOL OXIDASE SUBUNIT 4"/>
    <property type="match status" value="1"/>
</dbReference>
<keyword evidence="19" id="KW-1185">Reference proteome</keyword>
<evidence type="ECO:0000256" key="16">
    <source>
        <dbReference type="ARBA" id="ARBA00032185"/>
    </source>
</evidence>
<dbReference type="InterPro" id="IPR005171">
    <property type="entry name" value="Cyt_c_oxidase_su4_prok"/>
</dbReference>
<reference evidence="18 19" key="1">
    <citation type="submission" date="2018-09" db="EMBL/GenBank/DDBJ databases">
        <title>The complete genome sequence of Neokomagataea tanensis NBRC 106556(T).</title>
        <authorList>
            <person name="Chua K.-O."/>
            <person name="See-Too W.-S."/>
            <person name="Hong K.-W."/>
            <person name="Yin W.-F."/>
            <person name="Chan K.-G."/>
        </authorList>
    </citation>
    <scope>NUCLEOTIDE SEQUENCE [LARGE SCALE GENOMIC DNA]</scope>
    <source>
        <strain evidence="19">AH13 \ NBRC 106556</strain>
    </source>
</reference>
<dbReference type="InterPro" id="IPR050968">
    <property type="entry name" value="Cytochrome_c_oxidase_bac_sub4"/>
</dbReference>
<evidence type="ECO:0000256" key="5">
    <source>
        <dbReference type="ARBA" id="ARBA00022448"/>
    </source>
</evidence>
<name>A0A4Y6V7T8_9PROT</name>
<keyword evidence="6" id="KW-1003">Cell membrane</keyword>
<evidence type="ECO:0000256" key="14">
    <source>
        <dbReference type="ARBA" id="ARBA00030211"/>
    </source>
</evidence>
<dbReference type="InterPro" id="IPR014210">
    <property type="entry name" value="Cyt_o_ubiqinol_oxidase_su4"/>
</dbReference>
<evidence type="ECO:0000256" key="2">
    <source>
        <dbReference type="ARBA" id="ARBA00008079"/>
    </source>
</evidence>
<dbReference type="GO" id="GO:0019646">
    <property type="term" value="P:aerobic electron transport chain"/>
    <property type="evidence" value="ECO:0007669"/>
    <property type="project" value="TreeGrafter"/>
</dbReference>
<evidence type="ECO:0000256" key="10">
    <source>
        <dbReference type="ARBA" id="ARBA00023002"/>
    </source>
</evidence>
<feature type="transmembrane region" description="Helical" evidence="17">
    <location>
        <begin position="47"/>
        <end position="70"/>
    </location>
</feature>
<dbReference type="GO" id="GO:0015990">
    <property type="term" value="P:electron transport coupled proton transport"/>
    <property type="evidence" value="ECO:0007669"/>
    <property type="project" value="InterPro"/>
</dbReference>
<comment type="similarity">
    <text evidence="2">Belongs to the cytochrome c oxidase bacterial subunit 4 family.</text>
</comment>
<evidence type="ECO:0000256" key="1">
    <source>
        <dbReference type="ARBA" id="ARBA00004651"/>
    </source>
</evidence>
<evidence type="ECO:0000256" key="6">
    <source>
        <dbReference type="ARBA" id="ARBA00022475"/>
    </source>
</evidence>
<dbReference type="GO" id="GO:0009319">
    <property type="term" value="C:cytochrome o ubiquinol oxidase complex"/>
    <property type="evidence" value="ECO:0007669"/>
    <property type="project" value="TreeGrafter"/>
</dbReference>
<dbReference type="NCBIfam" id="TIGR02847">
    <property type="entry name" value="CyoD"/>
    <property type="match status" value="1"/>
</dbReference>
<keyword evidence="10" id="KW-0560">Oxidoreductase</keyword>
<gene>
    <name evidence="18" type="primary">cyoD</name>
    <name evidence="18" type="ORF">D5366_06630</name>
</gene>
<evidence type="ECO:0000256" key="15">
    <source>
        <dbReference type="ARBA" id="ARBA00031887"/>
    </source>
</evidence>
<evidence type="ECO:0000256" key="7">
    <source>
        <dbReference type="ARBA" id="ARBA00022692"/>
    </source>
</evidence>
<dbReference type="Pfam" id="PF03626">
    <property type="entry name" value="COX4_pro"/>
    <property type="match status" value="1"/>
</dbReference>
<organism evidence="18 19">
    <name type="scientific">Neokomagataea tanensis</name>
    <dbReference type="NCBI Taxonomy" id="661191"/>
    <lineage>
        <taxon>Bacteria</taxon>
        <taxon>Pseudomonadati</taxon>
        <taxon>Pseudomonadota</taxon>
        <taxon>Alphaproteobacteria</taxon>
        <taxon>Acetobacterales</taxon>
        <taxon>Acetobacteraceae</taxon>
        <taxon>Neokomagataea</taxon>
    </lineage>
</organism>
<evidence type="ECO:0000256" key="3">
    <source>
        <dbReference type="ARBA" id="ARBA00011700"/>
    </source>
</evidence>
<evidence type="ECO:0000313" key="18">
    <source>
        <dbReference type="EMBL" id="QDH24938.1"/>
    </source>
</evidence>
<dbReference type="Proteomes" id="UP000317214">
    <property type="component" value="Chromosome"/>
</dbReference>
<proteinExistence type="inferred from homology"/>
<evidence type="ECO:0000256" key="12">
    <source>
        <dbReference type="ARBA" id="ARBA00025694"/>
    </source>
</evidence>
<keyword evidence="9 17" id="KW-1133">Transmembrane helix</keyword>
<sequence length="111" mass="11836">MAQASHSSGASNGHGSYSAYLIGFILAVILTVASFAAVMAHVFSPSMAVLVLAVLAVVQIFVHLVFFLHMNGSSEQYWNLLCFLVAVATVVIVIGGTLFIMHDTAMNMMSR</sequence>
<comment type="function">
    <text evidence="12">Cytochrome bo(3) ubiquinol terminal oxidase is the component of the aerobic respiratory chain of E.coli that predominates when cells are grown at high aeration. Has proton pump activity across the membrane in addition to electron transfer, pumping 2 protons/electron.</text>
</comment>
<protein>
    <recommendedName>
        <fullName evidence="4">Cytochrome bo(3) ubiquinol oxidase subunit 4</fullName>
    </recommendedName>
    <alternativeName>
        <fullName evidence="16">Cytochrome o ubiquinol oxidase subunit 4</fullName>
    </alternativeName>
    <alternativeName>
        <fullName evidence="13">Oxidase bo(3) subunit 4</fullName>
    </alternativeName>
    <alternativeName>
        <fullName evidence="14">Ubiquinol oxidase polypeptide IV</fullName>
    </alternativeName>
    <alternativeName>
        <fullName evidence="15">Ubiquinol oxidase subunit 4</fullName>
    </alternativeName>
</protein>
<evidence type="ECO:0000256" key="8">
    <source>
        <dbReference type="ARBA" id="ARBA00022982"/>
    </source>
</evidence>
<keyword evidence="11 17" id="KW-0472">Membrane</keyword>
<accession>A0A4Y6V7T8</accession>
<evidence type="ECO:0000313" key="19">
    <source>
        <dbReference type="Proteomes" id="UP000317214"/>
    </source>
</evidence>
<feature type="transmembrane region" description="Helical" evidence="17">
    <location>
        <begin position="76"/>
        <end position="101"/>
    </location>
</feature>
<evidence type="ECO:0000256" key="17">
    <source>
        <dbReference type="SAM" id="Phobius"/>
    </source>
</evidence>
<comment type="subunit">
    <text evidence="3">Heterooctamer of two A chains, two B chains, two C chains and two D chains.</text>
</comment>
<dbReference type="AlphaFoldDB" id="A0A4Y6V7T8"/>
<evidence type="ECO:0000256" key="13">
    <source>
        <dbReference type="ARBA" id="ARBA00030071"/>
    </source>
</evidence>
<dbReference type="GO" id="GO:0009486">
    <property type="term" value="F:cytochrome bo3 ubiquinol oxidase activity"/>
    <property type="evidence" value="ECO:0007669"/>
    <property type="project" value="InterPro"/>
</dbReference>
<feature type="transmembrane region" description="Helical" evidence="17">
    <location>
        <begin position="20"/>
        <end position="40"/>
    </location>
</feature>
<evidence type="ECO:0000256" key="4">
    <source>
        <dbReference type="ARBA" id="ARBA00014689"/>
    </source>
</evidence>
<dbReference type="GO" id="GO:0015078">
    <property type="term" value="F:proton transmembrane transporter activity"/>
    <property type="evidence" value="ECO:0007669"/>
    <property type="project" value="TreeGrafter"/>
</dbReference>
<keyword evidence="5" id="KW-0813">Transport</keyword>
<dbReference type="PANTHER" id="PTHR36835:SF1">
    <property type="entry name" value="CYTOCHROME BO(3) UBIQUINOL OXIDASE SUBUNIT 4"/>
    <property type="match status" value="1"/>
</dbReference>
<dbReference type="EMBL" id="CP032485">
    <property type="protein sequence ID" value="QDH24938.1"/>
    <property type="molecule type" value="Genomic_DNA"/>
</dbReference>